<feature type="domain" description="TcaA 4th" evidence="2">
    <location>
        <begin position="215"/>
        <end position="285"/>
    </location>
</feature>
<protein>
    <submittedName>
        <fullName evidence="4">Membrane protein YvbJ</fullName>
    </submittedName>
</protein>
<evidence type="ECO:0000259" key="3">
    <source>
        <dbReference type="Pfam" id="PF25155"/>
    </source>
</evidence>
<evidence type="ECO:0000313" key="5">
    <source>
        <dbReference type="Proteomes" id="UP000783390"/>
    </source>
</evidence>
<feature type="transmembrane region" description="Helical" evidence="1">
    <location>
        <begin position="39"/>
        <end position="56"/>
    </location>
</feature>
<name>A0ABS4EYR3_9CLOT</name>
<reference evidence="4 5" key="1">
    <citation type="submission" date="2021-03" db="EMBL/GenBank/DDBJ databases">
        <title>Genomic Encyclopedia of Type Strains, Phase IV (KMG-IV): sequencing the most valuable type-strain genomes for metagenomic binning, comparative biology and taxonomic classification.</title>
        <authorList>
            <person name="Goeker M."/>
        </authorList>
    </citation>
    <scope>NUCLEOTIDE SEQUENCE [LARGE SCALE GENOMIC DNA]</scope>
    <source>
        <strain evidence="4 5">DSM 3984</strain>
    </source>
</reference>
<dbReference type="RefSeq" id="WP_209795705.1">
    <property type="nucleotide sequence ID" value="NZ_JAGGJZ010000001.1"/>
</dbReference>
<dbReference type="PANTHER" id="PTHR40038:SF1">
    <property type="entry name" value="MEMBRANE-ASSOCIATED PROTEIN TCAA"/>
    <property type="match status" value="1"/>
</dbReference>
<accession>A0ABS4EYR3</accession>
<keyword evidence="1" id="KW-1133">Transmembrane helix</keyword>
<dbReference type="InterPro" id="IPR054530">
    <property type="entry name" value="TcaA_4th"/>
</dbReference>
<dbReference type="Proteomes" id="UP000783390">
    <property type="component" value="Unassembled WGS sequence"/>
</dbReference>
<gene>
    <name evidence="4" type="ORF">J2Z53_000571</name>
</gene>
<dbReference type="Pfam" id="PF25155">
    <property type="entry name" value="NTF2_YvbJ"/>
    <property type="match status" value="1"/>
</dbReference>
<dbReference type="PANTHER" id="PTHR40038">
    <property type="entry name" value="MEMBRANE-ASSOCIATED PROTEIN TCAA"/>
    <property type="match status" value="1"/>
</dbReference>
<dbReference type="Pfam" id="PF22820">
    <property type="entry name" value="TcaA_3rd_4th"/>
    <property type="match status" value="1"/>
</dbReference>
<feature type="domain" description="YvbJ-like NTF2-like" evidence="3">
    <location>
        <begin position="298"/>
        <end position="411"/>
    </location>
</feature>
<keyword evidence="5" id="KW-1185">Reference proteome</keyword>
<keyword evidence="1" id="KW-0472">Membrane</keyword>
<comment type="caution">
    <text evidence="4">The sequence shown here is derived from an EMBL/GenBank/DDBJ whole genome shotgun (WGS) entry which is preliminary data.</text>
</comment>
<keyword evidence="1" id="KW-0812">Transmembrane</keyword>
<organism evidence="4 5">
    <name type="scientific">Clostridium moniliforme</name>
    <dbReference type="NCBI Taxonomy" id="39489"/>
    <lineage>
        <taxon>Bacteria</taxon>
        <taxon>Bacillati</taxon>
        <taxon>Bacillota</taxon>
        <taxon>Clostridia</taxon>
        <taxon>Eubacteriales</taxon>
        <taxon>Clostridiaceae</taxon>
        <taxon>Clostridium</taxon>
    </lineage>
</organism>
<evidence type="ECO:0000259" key="2">
    <source>
        <dbReference type="Pfam" id="PF22820"/>
    </source>
</evidence>
<evidence type="ECO:0000313" key="4">
    <source>
        <dbReference type="EMBL" id="MBP1888992.1"/>
    </source>
</evidence>
<sequence length="415" mass="47808">MDLKKYINNIKRIFLRKYNEVKNINKENHKEFFKKNTKILVVIFIAVFLFLGYMVGNTRTTKDQVLKNLEIGLQKGSLYKLDSIIRVNDKKVPKNDLKPLVQYYKGKNSEVNNVIDDLKENNSKSIFKLESEKGLFFDKYYVELKTFNLSVISNFDEADITLNNKEKIKSGETLKKLIPGNYKLVGVVDNKYGKIKKEENITLMNNQTVNLKLDGVLVTIDSSFKDADVLVNGEDSGIKVENFKDVGPMPSDGSIKLSLKKEFPWGVITGTEEEVREISDINLNLNISNEKLWNDVNNSISEFYKSVFEALNEEDKNVITMSTEEAKNKIYSVLEKNYIILKNKYNISSLNIDKDKSKFEYKDGEYTGTVVCNVKYNISKFLFGLGKEENTKKFLTRVVYKNGEWVINSVENFSL</sequence>
<dbReference type="InterPro" id="IPR056902">
    <property type="entry name" value="NTF2_YvbJ"/>
</dbReference>
<dbReference type="EMBL" id="JAGGJZ010000001">
    <property type="protein sequence ID" value="MBP1888992.1"/>
    <property type="molecule type" value="Genomic_DNA"/>
</dbReference>
<evidence type="ECO:0000256" key="1">
    <source>
        <dbReference type="SAM" id="Phobius"/>
    </source>
</evidence>
<proteinExistence type="predicted"/>